<dbReference type="SUPFAM" id="SSF48371">
    <property type="entry name" value="ARM repeat"/>
    <property type="match status" value="3"/>
</dbReference>
<feature type="compositionally biased region" description="Basic and acidic residues" evidence="1">
    <location>
        <begin position="810"/>
        <end position="822"/>
    </location>
</feature>
<dbReference type="GeneID" id="28742316"/>
<feature type="compositionally biased region" description="Acidic residues" evidence="1">
    <location>
        <begin position="841"/>
        <end position="851"/>
    </location>
</feature>
<dbReference type="Pfam" id="PF09088">
    <property type="entry name" value="MIF4G_like"/>
    <property type="match status" value="1"/>
</dbReference>
<evidence type="ECO:0000313" key="4">
    <source>
        <dbReference type="EMBL" id="KPI42352.1"/>
    </source>
</evidence>
<dbReference type="AlphaFoldDB" id="A0A0N1P1T4"/>
<proteinExistence type="predicted"/>
<evidence type="ECO:0000256" key="1">
    <source>
        <dbReference type="SAM" id="MobiDB-lite"/>
    </source>
</evidence>
<dbReference type="GO" id="GO:0006406">
    <property type="term" value="P:mRNA export from nucleus"/>
    <property type="evidence" value="ECO:0007669"/>
    <property type="project" value="InterPro"/>
</dbReference>
<dbReference type="InterPro" id="IPR015174">
    <property type="entry name" value="MIF4G-like_typ-2"/>
</dbReference>
<gene>
    <name evidence="4" type="ORF">AB675_9864</name>
</gene>
<evidence type="ECO:0000259" key="3">
    <source>
        <dbReference type="Pfam" id="PF09090"/>
    </source>
</evidence>
<dbReference type="GO" id="GO:0000184">
    <property type="term" value="P:nuclear-transcribed mRNA catabolic process, nonsense-mediated decay"/>
    <property type="evidence" value="ECO:0007669"/>
    <property type="project" value="TreeGrafter"/>
</dbReference>
<dbReference type="PANTHER" id="PTHR12412">
    <property type="entry name" value="CAP BINDING PROTEIN"/>
    <property type="match status" value="1"/>
</dbReference>
<dbReference type="Pfam" id="PF09090">
    <property type="entry name" value="MIF4G_like_2"/>
    <property type="match status" value="1"/>
</dbReference>
<reference evidence="4 5" key="1">
    <citation type="submission" date="2015-06" db="EMBL/GenBank/DDBJ databases">
        <title>Draft genome of the ant-associated black yeast Phialophora attae CBS 131958.</title>
        <authorList>
            <person name="Moreno L.F."/>
            <person name="Stielow B.J."/>
            <person name="de Hoog S."/>
            <person name="Vicente V.A."/>
            <person name="Weiss V.A."/>
            <person name="de Vries M."/>
            <person name="Cruz L.M."/>
            <person name="Souza E.M."/>
        </authorList>
    </citation>
    <scope>NUCLEOTIDE SEQUENCE [LARGE SCALE GENOMIC DNA]</scope>
    <source>
        <strain evidence="4 5">CBS 131958</strain>
    </source>
</reference>
<evidence type="ECO:0000259" key="2">
    <source>
        <dbReference type="Pfam" id="PF09088"/>
    </source>
</evidence>
<dbReference type="InterPro" id="IPR015172">
    <property type="entry name" value="MIF4G-like_typ-1"/>
</dbReference>
<dbReference type="Gene3D" id="1.25.40.180">
    <property type="match status" value="3"/>
</dbReference>
<feature type="compositionally biased region" description="Gly residues" evidence="1">
    <location>
        <begin position="828"/>
        <end position="838"/>
    </location>
</feature>
<organism evidence="4 5">
    <name type="scientific">Cyphellophora attinorum</name>
    <dbReference type="NCBI Taxonomy" id="1664694"/>
    <lineage>
        <taxon>Eukaryota</taxon>
        <taxon>Fungi</taxon>
        <taxon>Dikarya</taxon>
        <taxon>Ascomycota</taxon>
        <taxon>Pezizomycotina</taxon>
        <taxon>Eurotiomycetes</taxon>
        <taxon>Chaetothyriomycetidae</taxon>
        <taxon>Chaetothyriales</taxon>
        <taxon>Cyphellophoraceae</taxon>
        <taxon>Cyphellophora</taxon>
    </lineage>
</organism>
<dbReference type="InterPro" id="IPR027159">
    <property type="entry name" value="CBP80"/>
</dbReference>
<feature type="domain" description="MIF4G-like type 2" evidence="3">
    <location>
        <begin position="543"/>
        <end position="780"/>
    </location>
</feature>
<dbReference type="PANTHER" id="PTHR12412:SF2">
    <property type="entry name" value="NUCLEAR CAP-BINDING PROTEIN SUBUNIT 1"/>
    <property type="match status" value="1"/>
</dbReference>
<protein>
    <submittedName>
        <fullName evidence="4">Nuclear cap-binding protein subunit 1</fullName>
    </submittedName>
</protein>
<dbReference type="OrthoDB" id="10252707at2759"/>
<name>A0A0N1P1T4_9EURO</name>
<dbReference type="GO" id="GO:0005846">
    <property type="term" value="C:nuclear cap binding complex"/>
    <property type="evidence" value="ECO:0007669"/>
    <property type="project" value="InterPro"/>
</dbReference>
<accession>A0A0N1P1T4</accession>
<comment type="caution">
    <text evidence="4">The sequence shown here is derived from an EMBL/GenBank/DDBJ whole genome shotgun (WGS) entry which is preliminary data.</text>
</comment>
<dbReference type="VEuPathDB" id="FungiDB:AB675_9864"/>
<feature type="region of interest" description="Disordered" evidence="1">
    <location>
        <begin position="1"/>
        <end position="49"/>
    </location>
</feature>
<evidence type="ECO:0000313" key="5">
    <source>
        <dbReference type="Proteomes" id="UP000038010"/>
    </source>
</evidence>
<dbReference type="InterPro" id="IPR016024">
    <property type="entry name" value="ARM-type_fold"/>
</dbReference>
<dbReference type="STRING" id="1664694.A0A0N1P1T4"/>
<sequence>MADYDRRPPRGGGRGGGQFNNRKRRFRDDDRGFDDSRNQRRRYEEPLASRVGKKMQDLCEGTKFSPEEDVRWLAKTITDNYFDSDLTTRVVDICTVVPLEQPLKIPWIASVILLANARKPEFGAEVVKKIGDVLQKHIDEGNWRPAKLYLRFLGCLQGMFEGEGIFPLLDELFLRAADLQTKSSDDSLGLELVKIILVTIPYTMASSANGIEAQASSLLEKTDIIASTPHILDALVDPFPSLQPGAPSSSESALALLQRHMQEEAKNGWPLPCLPRPWRPTERAPADEDYPLSDAQKQPFPSIALPEAMPVGPVPIFPEVYFSVYSDQEVATVPPASDSSSILLRDAINDTINILHVNRYIAARVLIDVDLFFAPRTFVHRGTAFDKVADSLADGQIQWKPEDVVVDACFANLFQLPAPEHKLVYYHSILTEACRLQPSAVAPSLGRAIRYLYRNVDRMDMTLNNRLLEWFAHHLSNFGFTWKWTEWTEDLQLSDLTPKKAFIVDSIDKEIRLSFAARIRGTLPPEYEALIAKEKEIDAPMPKYEKEDTPFSATFKEIVQSLRKRAPIEEVKPLLEKVEGDAEAAGYDAVQAKTVVLDVLITSIAWVGSKSLSHVLSMVERYKPVIDELIGGDLAMQSQLIASFVEYWQFQLGVAITIVLKLVNYQIVTPLGVVSWAFNPAGGDGGRNLSKVFVWEAVTGVLLKVENKVRELVRATRTPGLEDEERERVKAVLDAEMRDSFHGLLAQIKNGLQGILQGGQGGLTEEDEALVKVWIAKWQWAMDRREKVLALWVVEELAKPLPPPPPAVEAKSEDVKMEDDKAVATNGNGNGNLNGSNGGDVDLDVVDPDIE</sequence>
<dbReference type="Proteomes" id="UP000038010">
    <property type="component" value="Unassembled WGS sequence"/>
</dbReference>
<dbReference type="GO" id="GO:0000339">
    <property type="term" value="F:RNA cap binding"/>
    <property type="evidence" value="ECO:0007669"/>
    <property type="project" value="InterPro"/>
</dbReference>
<feature type="region of interest" description="Disordered" evidence="1">
    <location>
        <begin position="800"/>
        <end position="851"/>
    </location>
</feature>
<dbReference type="GO" id="GO:0003729">
    <property type="term" value="F:mRNA binding"/>
    <property type="evidence" value="ECO:0007669"/>
    <property type="project" value="TreeGrafter"/>
</dbReference>
<feature type="domain" description="MIF4G-like type 1" evidence="2">
    <location>
        <begin position="334"/>
        <end position="524"/>
    </location>
</feature>
<dbReference type="GO" id="GO:0005634">
    <property type="term" value="C:nucleus"/>
    <property type="evidence" value="ECO:0007669"/>
    <property type="project" value="TreeGrafter"/>
</dbReference>
<feature type="compositionally biased region" description="Basic and acidic residues" evidence="1">
    <location>
        <begin position="26"/>
        <end position="47"/>
    </location>
</feature>
<dbReference type="EMBL" id="LFJN01000007">
    <property type="protein sequence ID" value="KPI42352.1"/>
    <property type="molecule type" value="Genomic_DNA"/>
</dbReference>
<keyword evidence="5" id="KW-1185">Reference proteome</keyword>
<dbReference type="RefSeq" id="XP_018002315.1">
    <property type="nucleotide sequence ID" value="XM_018150436.1"/>
</dbReference>